<evidence type="ECO:0000313" key="4">
    <source>
        <dbReference type="Proteomes" id="UP000678393"/>
    </source>
</evidence>
<proteinExistence type="predicted"/>
<dbReference type="EMBL" id="CAJHNH020005780">
    <property type="protein sequence ID" value="CAG5132966.1"/>
    <property type="molecule type" value="Genomic_DNA"/>
</dbReference>
<evidence type="ECO:0000313" key="3">
    <source>
        <dbReference type="EMBL" id="CAG5132966.1"/>
    </source>
</evidence>
<keyword evidence="4" id="KW-1185">Reference proteome</keyword>
<dbReference type="AlphaFoldDB" id="A0A8S4A1Q6"/>
<keyword evidence="2" id="KW-1133">Transmembrane helix</keyword>
<name>A0A8S4A1Q6_9EUPU</name>
<accession>A0A8S4A1Q6</accession>
<reference evidence="3" key="1">
    <citation type="submission" date="2021-04" db="EMBL/GenBank/DDBJ databases">
        <authorList>
            <consortium name="Molecular Ecology Group"/>
        </authorList>
    </citation>
    <scope>NUCLEOTIDE SEQUENCE</scope>
</reference>
<evidence type="ECO:0000256" key="1">
    <source>
        <dbReference type="SAM" id="MobiDB-lite"/>
    </source>
</evidence>
<feature type="region of interest" description="Disordered" evidence="1">
    <location>
        <begin position="273"/>
        <end position="299"/>
    </location>
</feature>
<comment type="caution">
    <text evidence="3">The sequence shown here is derived from an EMBL/GenBank/DDBJ whole genome shotgun (WGS) entry which is preliminary data.</text>
</comment>
<sequence>MFNLKLVRTKLIADRFCLHKDDQREGKTGKQDITSCLTEQLPLVDELAVTLKIRGFMLQSSGSCVLNTLEAGRSTEMLSARSSFVDVVYQDSFTMWLQAKALATTDVTHTKCPLGRLMDRYLVDDTHLEDDDSNIDSLDKQAEQLAFEVLHGEPSSDTPLYRDSSCSHAEIERFLGVTSSALLKSLNPDVSYICQSVRQDSLFEMIMQTLVETELKAFFPDRVNHLGLETDRAELLIPDQDGKERSSSCLEEDDDSLPYLMLFGSDESELDFPKADSTFDDSTRKVESPKKPSVPASEDLRKLQQELKRAQAEISFLKTENSQLKDEGVRLRKVAMTETVSSTPSSIPAPTSTASVRTFPPVVYLIAAILLGLIIGKFIL</sequence>
<keyword evidence="2" id="KW-0812">Transmembrane</keyword>
<evidence type="ECO:0000256" key="2">
    <source>
        <dbReference type="SAM" id="Phobius"/>
    </source>
</evidence>
<feature type="compositionally biased region" description="Basic and acidic residues" evidence="1">
    <location>
        <begin position="281"/>
        <end position="290"/>
    </location>
</feature>
<dbReference type="Proteomes" id="UP000678393">
    <property type="component" value="Unassembled WGS sequence"/>
</dbReference>
<feature type="transmembrane region" description="Helical" evidence="2">
    <location>
        <begin position="362"/>
        <end position="379"/>
    </location>
</feature>
<protein>
    <submittedName>
        <fullName evidence="3">Uncharacterized protein</fullName>
    </submittedName>
</protein>
<organism evidence="3 4">
    <name type="scientific">Candidula unifasciata</name>
    <dbReference type="NCBI Taxonomy" id="100452"/>
    <lineage>
        <taxon>Eukaryota</taxon>
        <taxon>Metazoa</taxon>
        <taxon>Spiralia</taxon>
        <taxon>Lophotrochozoa</taxon>
        <taxon>Mollusca</taxon>
        <taxon>Gastropoda</taxon>
        <taxon>Heterobranchia</taxon>
        <taxon>Euthyneura</taxon>
        <taxon>Panpulmonata</taxon>
        <taxon>Eupulmonata</taxon>
        <taxon>Stylommatophora</taxon>
        <taxon>Helicina</taxon>
        <taxon>Helicoidea</taxon>
        <taxon>Geomitridae</taxon>
        <taxon>Candidula</taxon>
    </lineage>
</organism>
<keyword evidence="2" id="KW-0472">Membrane</keyword>
<gene>
    <name evidence="3" type="ORF">CUNI_LOCUS18524</name>
</gene>